<dbReference type="InterPro" id="IPR003356">
    <property type="entry name" value="DNA_methylase_A-5"/>
</dbReference>
<keyword evidence="2 9" id="KW-0489">Methyltransferase</keyword>
<accession>A0AAE3DZF3</accession>
<dbReference type="GO" id="GO:0003677">
    <property type="term" value="F:DNA binding"/>
    <property type="evidence" value="ECO:0007669"/>
    <property type="project" value="InterPro"/>
</dbReference>
<dbReference type="InterPro" id="IPR029063">
    <property type="entry name" value="SAM-dependent_MTases_sf"/>
</dbReference>
<evidence type="ECO:0000313" key="9">
    <source>
        <dbReference type="EMBL" id="MCC2210783.1"/>
    </source>
</evidence>
<keyword evidence="3" id="KW-0808">Transferase</keyword>
<dbReference type="GO" id="GO:0032259">
    <property type="term" value="P:methylation"/>
    <property type="evidence" value="ECO:0007669"/>
    <property type="project" value="UniProtKB-KW"/>
</dbReference>
<organism evidence="9 10">
    <name type="scientific">Hominilimicola fabiformis</name>
    <dbReference type="NCBI Taxonomy" id="2885356"/>
    <lineage>
        <taxon>Bacteria</taxon>
        <taxon>Bacillati</taxon>
        <taxon>Bacillota</taxon>
        <taxon>Clostridia</taxon>
        <taxon>Eubacteriales</taxon>
        <taxon>Oscillospiraceae</taxon>
        <taxon>Hominilimicola</taxon>
    </lineage>
</organism>
<sequence>MGKIRTRNQYQAEFVKCIQKFGGKYQTWEIFADFISMFACAISNGIDRVHFKPREEMYMQIIRKYTNEEQAIFPEMMGHVINGMEENRDCDFLGELYMALDLGSHWKGQFFTPYSLCKMTAQLQKNDIEQEIKANGFVSVNDPACGAGALLVAVANTAAEEIKQFNWQNHILFVAQDIDAVTAKMCYTQLSLLGCAGYVKIGDTMANPITANESLYEMTKEDSCYWYTPMYFNDVWNWRRMFHMFDKTMQKNITITNNDEKEKTAQPVENSQDIDRNEFNTEKNGQLSLF</sequence>
<dbReference type="SUPFAM" id="SSF53335">
    <property type="entry name" value="S-adenosyl-L-methionine-dependent methyltransferases"/>
    <property type="match status" value="1"/>
</dbReference>
<evidence type="ECO:0000256" key="6">
    <source>
        <dbReference type="ARBA" id="ARBA00047942"/>
    </source>
</evidence>
<dbReference type="Pfam" id="PF02384">
    <property type="entry name" value="N6_Mtase"/>
    <property type="match status" value="1"/>
</dbReference>
<feature type="domain" description="DNA methylase adenine-specific" evidence="8">
    <location>
        <begin position="107"/>
        <end position="211"/>
    </location>
</feature>
<dbReference type="Proteomes" id="UP001198242">
    <property type="component" value="Unassembled WGS sequence"/>
</dbReference>
<dbReference type="InterPro" id="IPR051537">
    <property type="entry name" value="DNA_Adenine_Mtase"/>
</dbReference>
<reference evidence="9 10" key="1">
    <citation type="submission" date="2021-10" db="EMBL/GenBank/DDBJ databases">
        <title>Anaerobic single-cell dispensing facilitates the cultivation of human gut bacteria.</title>
        <authorList>
            <person name="Afrizal A."/>
        </authorList>
    </citation>
    <scope>NUCLEOTIDE SEQUENCE [LARGE SCALE GENOMIC DNA]</scope>
    <source>
        <strain evidence="9 10">CLA-AA-H232</strain>
    </source>
</reference>
<dbReference type="AlphaFoldDB" id="A0AAE3DZF3"/>
<dbReference type="RefSeq" id="WP_308456513.1">
    <property type="nucleotide sequence ID" value="NZ_JAJEQM010000010.1"/>
</dbReference>
<keyword evidence="10" id="KW-1185">Reference proteome</keyword>
<dbReference type="GO" id="GO:0009007">
    <property type="term" value="F:site-specific DNA-methyltransferase (adenine-specific) activity"/>
    <property type="evidence" value="ECO:0007669"/>
    <property type="project" value="UniProtKB-EC"/>
</dbReference>
<dbReference type="PANTHER" id="PTHR42933:SF1">
    <property type="entry name" value="SITE-SPECIFIC DNA-METHYLTRANSFERASE (ADENINE-SPECIFIC)"/>
    <property type="match status" value="1"/>
</dbReference>
<dbReference type="EMBL" id="JAJEQM010000010">
    <property type="protein sequence ID" value="MCC2210783.1"/>
    <property type="molecule type" value="Genomic_DNA"/>
</dbReference>
<dbReference type="Gene3D" id="3.40.50.150">
    <property type="entry name" value="Vaccinia Virus protein VP39"/>
    <property type="match status" value="1"/>
</dbReference>
<name>A0AAE3DZF3_9FIRM</name>
<keyword evidence="4" id="KW-0949">S-adenosyl-L-methionine</keyword>
<evidence type="ECO:0000256" key="5">
    <source>
        <dbReference type="ARBA" id="ARBA00022747"/>
    </source>
</evidence>
<evidence type="ECO:0000256" key="4">
    <source>
        <dbReference type="ARBA" id="ARBA00022691"/>
    </source>
</evidence>
<evidence type="ECO:0000256" key="7">
    <source>
        <dbReference type="SAM" id="MobiDB-lite"/>
    </source>
</evidence>
<comment type="caution">
    <text evidence="9">The sequence shown here is derived from an EMBL/GenBank/DDBJ whole genome shotgun (WGS) entry which is preliminary data.</text>
</comment>
<evidence type="ECO:0000256" key="1">
    <source>
        <dbReference type="ARBA" id="ARBA00011900"/>
    </source>
</evidence>
<evidence type="ECO:0000259" key="8">
    <source>
        <dbReference type="Pfam" id="PF02384"/>
    </source>
</evidence>
<dbReference type="GO" id="GO:0008170">
    <property type="term" value="F:N-methyltransferase activity"/>
    <property type="evidence" value="ECO:0007669"/>
    <property type="project" value="InterPro"/>
</dbReference>
<evidence type="ECO:0000256" key="2">
    <source>
        <dbReference type="ARBA" id="ARBA00022603"/>
    </source>
</evidence>
<dbReference type="PANTHER" id="PTHR42933">
    <property type="entry name" value="SLR6095 PROTEIN"/>
    <property type="match status" value="1"/>
</dbReference>
<keyword evidence="5" id="KW-0680">Restriction system</keyword>
<dbReference type="EC" id="2.1.1.72" evidence="1"/>
<evidence type="ECO:0000256" key="3">
    <source>
        <dbReference type="ARBA" id="ARBA00022679"/>
    </source>
</evidence>
<comment type="catalytic activity">
    <reaction evidence="6">
        <text>a 2'-deoxyadenosine in DNA + S-adenosyl-L-methionine = an N(6)-methyl-2'-deoxyadenosine in DNA + S-adenosyl-L-homocysteine + H(+)</text>
        <dbReference type="Rhea" id="RHEA:15197"/>
        <dbReference type="Rhea" id="RHEA-COMP:12418"/>
        <dbReference type="Rhea" id="RHEA-COMP:12419"/>
        <dbReference type="ChEBI" id="CHEBI:15378"/>
        <dbReference type="ChEBI" id="CHEBI:57856"/>
        <dbReference type="ChEBI" id="CHEBI:59789"/>
        <dbReference type="ChEBI" id="CHEBI:90615"/>
        <dbReference type="ChEBI" id="CHEBI:90616"/>
        <dbReference type="EC" id="2.1.1.72"/>
    </reaction>
</comment>
<evidence type="ECO:0000313" key="10">
    <source>
        <dbReference type="Proteomes" id="UP001198242"/>
    </source>
</evidence>
<dbReference type="PRINTS" id="PR00507">
    <property type="entry name" value="N12N6MTFRASE"/>
</dbReference>
<gene>
    <name evidence="9" type="ORF">LKE05_08270</name>
</gene>
<dbReference type="GO" id="GO:0009307">
    <property type="term" value="P:DNA restriction-modification system"/>
    <property type="evidence" value="ECO:0007669"/>
    <property type="project" value="UniProtKB-KW"/>
</dbReference>
<proteinExistence type="predicted"/>
<protein>
    <recommendedName>
        <fullName evidence="1">site-specific DNA-methyltransferase (adenine-specific)</fullName>
        <ecNumber evidence="1">2.1.1.72</ecNumber>
    </recommendedName>
</protein>
<feature type="region of interest" description="Disordered" evidence="7">
    <location>
        <begin position="256"/>
        <end position="278"/>
    </location>
</feature>